<evidence type="ECO:0000256" key="1">
    <source>
        <dbReference type="SAM" id="Phobius"/>
    </source>
</evidence>
<accession>A0A5J6SSV0</accession>
<dbReference type="Proteomes" id="UP000325517">
    <property type="component" value="Chromosome"/>
</dbReference>
<evidence type="ECO:0008006" key="4">
    <source>
        <dbReference type="Google" id="ProtNLM"/>
    </source>
</evidence>
<feature type="transmembrane region" description="Helical" evidence="1">
    <location>
        <begin position="12"/>
        <end position="42"/>
    </location>
</feature>
<dbReference type="KEGG" id="psyo:PB01_10985"/>
<proteinExistence type="predicted"/>
<reference evidence="2 3" key="1">
    <citation type="submission" date="2018-07" db="EMBL/GenBank/DDBJ databases">
        <title>Complete genome sequence of Psychrobacillus sp. PB01, isolated from iceberg, and comparative genome analysis of Psychrobacillus strains.</title>
        <authorList>
            <person name="Lee P.C."/>
        </authorList>
    </citation>
    <scope>NUCLEOTIDE SEQUENCE [LARGE SCALE GENOMIC DNA]</scope>
    <source>
        <strain evidence="2 3">PB01</strain>
    </source>
</reference>
<evidence type="ECO:0000313" key="3">
    <source>
        <dbReference type="Proteomes" id="UP000325517"/>
    </source>
</evidence>
<dbReference type="OrthoDB" id="2427324at2"/>
<keyword evidence="3" id="KW-1185">Reference proteome</keyword>
<keyword evidence="1" id="KW-1133">Transmembrane helix</keyword>
<keyword evidence="1" id="KW-0812">Transmembrane</keyword>
<sequence>MRFNAVDSKVPLLLLFFIMLVVFIISKWLIFLILAIIFIFFTKIKYQFVINDSSLSFVVSLFGLNISKRRVNKENIKLIEFKRIGWHQKSVFIRLKKGLKWKIFRFQPDNFDEYMENFATANSINMKRHNNY</sequence>
<organism evidence="2 3">
    <name type="scientific">Psychrobacillus glaciei</name>
    <dbReference type="NCBI Taxonomy" id="2283160"/>
    <lineage>
        <taxon>Bacteria</taxon>
        <taxon>Bacillati</taxon>
        <taxon>Bacillota</taxon>
        <taxon>Bacilli</taxon>
        <taxon>Bacillales</taxon>
        <taxon>Bacillaceae</taxon>
        <taxon>Psychrobacillus</taxon>
    </lineage>
</organism>
<keyword evidence="1" id="KW-0472">Membrane</keyword>
<name>A0A5J6SSV0_9BACI</name>
<evidence type="ECO:0000313" key="2">
    <source>
        <dbReference type="EMBL" id="QFF99307.1"/>
    </source>
</evidence>
<dbReference type="RefSeq" id="WP_151700230.1">
    <property type="nucleotide sequence ID" value="NZ_CP031223.1"/>
</dbReference>
<dbReference type="EMBL" id="CP031223">
    <property type="protein sequence ID" value="QFF99307.1"/>
    <property type="molecule type" value="Genomic_DNA"/>
</dbReference>
<gene>
    <name evidence="2" type="ORF">PB01_10985</name>
</gene>
<protein>
    <recommendedName>
        <fullName evidence="4">DUF5673 domain-containing protein</fullName>
    </recommendedName>
</protein>
<dbReference type="AlphaFoldDB" id="A0A5J6SSV0"/>